<dbReference type="InterPro" id="IPR013980">
    <property type="entry name" value="MANSC_dom"/>
</dbReference>
<gene>
    <name evidence="10" type="primary">LOC100209524</name>
</gene>
<keyword evidence="6" id="KW-1133">Transmembrane helix</keyword>
<dbReference type="PANTHER" id="PTHR46182">
    <property type="entry name" value="FI19480P1"/>
    <property type="match status" value="1"/>
</dbReference>
<feature type="region of interest" description="Disordered" evidence="5">
    <location>
        <begin position="971"/>
        <end position="1001"/>
    </location>
</feature>
<keyword evidence="2 7" id="KW-0732">Signal</keyword>
<evidence type="ECO:0000313" key="10">
    <source>
        <dbReference type="RefSeq" id="XP_065651394.1"/>
    </source>
</evidence>
<dbReference type="GeneID" id="100209524"/>
<keyword evidence="6" id="KW-0812">Transmembrane</keyword>
<evidence type="ECO:0000259" key="8">
    <source>
        <dbReference type="SMART" id="SM00765"/>
    </source>
</evidence>
<feature type="chain" id="PRO_5047079730" evidence="7">
    <location>
        <begin position="23"/>
        <end position="1001"/>
    </location>
</feature>
<evidence type="ECO:0000256" key="2">
    <source>
        <dbReference type="ARBA" id="ARBA00022729"/>
    </source>
</evidence>
<dbReference type="SMART" id="SM00765">
    <property type="entry name" value="MANEC"/>
    <property type="match status" value="4"/>
</dbReference>
<feature type="domain" description="Seven cysteines N-terminal" evidence="8">
    <location>
        <begin position="122"/>
        <end position="206"/>
    </location>
</feature>
<name>A0ABM4BQH7_HYDVU</name>
<keyword evidence="3 6" id="KW-0472">Membrane</keyword>
<dbReference type="InterPro" id="IPR011106">
    <property type="entry name" value="MANSC_N"/>
</dbReference>
<dbReference type="PANTHER" id="PTHR46182:SF2">
    <property type="entry name" value="FI19480P1"/>
    <property type="match status" value="1"/>
</dbReference>
<keyword evidence="4" id="KW-0325">Glycoprotein</keyword>
<evidence type="ECO:0000256" key="6">
    <source>
        <dbReference type="SAM" id="Phobius"/>
    </source>
</evidence>
<protein>
    <submittedName>
        <fullName evidence="10">Uncharacterized protein LOC100209524 isoform X3</fullName>
    </submittedName>
</protein>
<evidence type="ECO:0000256" key="1">
    <source>
        <dbReference type="ARBA" id="ARBA00004370"/>
    </source>
</evidence>
<feature type="domain" description="Seven cysteines N-terminal" evidence="8">
    <location>
        <begin position="596"/>
        <end position="685"/>
    </location>
</feature>
<feature type="signal peptide" evidence="7">
    <location>
        <begin position="1"/>
        <end position="22"/>
    </location>
</feature>
<organism evidence="9 10">
    <name type="scientific">Hydra vulgaris</name>
    <name type="common">Hydra</name>
    <name type="synonym">Hydra attenuata</name>
    <dbReference type="NCBI Taxonomy" id="6087"/>
    <lineage>
        <taxon>Eukaryota</taxon>
        <taxon>Metazoa</taxon>
        <taxon>Cnidaria</taxon>
        <taxon>Hydrozoa</taxon>
        <taxon>Hydroidolina</taxon>
        <taxon>Anthoathecata</taxon>
        <taxon>Aplanulata</taxon>
        <taxon>Hydridae</taxon>
        <taxon>Hydra</taxon>
    </lineage>
</organism>
<evidence type="ECO:0000256" key="4">
    <source>
        <dbReference type="ARBA" id="ARBA00023180"/>
    </source>
</evidence>
<keyword evidence="9" id="KW-1185">Reference proteome</keyword>
<evidence type="ECO:0000313" key="9">
    <source>
        <dbReference type="Proteomes" id="UP001652625"/>
    </source>
</evidence>
<feature type="domain" description="Seven cysteines N-terminal" evidence="8">
    <location>
        <begin position="729"/>
        <end position="812"/>
    </location>
</feature>
<comment type="subcellular location">
    <subcellularLocation>
        <location evidence="1">Membrane</location>
    </subcellularLocation>
</comment>
<feature type="compositionally biased region" description="Basic residues" evidence="5">
    <location>
        <begin position="988"/>
        <end position="1001"/>
    </location>
</feature>
<evidence type="ECO:0000256" key="7">
    <source>
        <dbReference type="SAM" id="SignalP"/>
    </source>
</evidence>
<feature type="transmembrane region" description="Helical" evidence="6">
    <location>
        <begin position="936"/>
        <end position="961"/>
    </location>
</feature>
<feature type="domain" description="Seven cysteines N-terminal" evidence="8">
    <location>
        <begin position="225"/>
        <end position="312"/>
    </location>
</feature>
<dbReference type="Proteomes" id="UP001652625">
    <property type="component" value="Chromosome 04"/>
</dbReference>
<dbReference type="InterPro" id="IPR029865">
    <property type="entry name" value="KIAA0319-like"/>
</dbReference>
<dbReference type="RefSeq" id="XP_065651394.1">
    <property type="nucleotide sequence ID" value="XM_065795322.1"/>
</dbReference>
<evidence type="ECO:0000256" key="5">
    <source>
        <dbReference type="SAM" id="MobiDB-lite"/>
    </source>
</evidence>
<reference evidence="10" key="1">
    <citation type="submission" date="2025-08" db="UniProtKB">
        <authorList>
            <consortium name="RefSeq"/>
        </authorList>
    </citation>
    <scope>IDENTIFICATION</scope>
</reference>
<dbReference type="Pfam" id="PF23597">
    <property type="entry name" value="KIAA0319_N"/>
    <property type="match status" value="6"/>
</dbReference>
<sequence>MGFQNVLFLIHSLVLFCIVTSGFKPDLCKWTSIIRSGKLRDGMSSGTFHTLGSTPNMETCVDLCCSMNVCGVAFRHKGNCYGVECNSNKSCDSIAADFQSHMDAEISHVRAGHTTVNATELDKAGKCQPSAVFKEVTLKGGINAGTYKDIGGVSTMEECQTKCCDFPACDLAFMLAGSCYLVGCYDQKQCTMQPAKESKFHPMISYVTRWNGEGVKHTILLQEKGVQNVCPKPVPKTHVTLKGGLQAGDFTDVGKVSNIEQCYDICCQQEKCNLAFMLGQNCFSVVCKENDLCDTVTAQPSIFNPQIAYVTSRERVKNTKSDISRPLKPATGVAGDCPVTKVLDHMTLKGGVDAGAYKDHGKVKDMDICRRICCEMTECHLAFMLGSNCFSVKCASVDACRAQKAKPSAYYPKISYIRKVGTNQLLRSTIPVSSHNATITASIPAVITHQLKVPPVTPLNSQVVHSVPQLGADLTHAVHIEAPLKESTQNIIPEKSNDHSSANVQQFAVVATNSVKDEKTPKVNLQSVNISSSVAPSILPVASVKKMPLVASEKLQSHPANSVSNSSDQEVEDEDLLHALHSLNTNVAQTTENATKEDSKCTPGLLKSNVTLKGGRNSGEFIEIKGLKDMKECVDRCCVDRDKKCNLAFMLGDSCYLVSCKNKDLCRTIPAPPTKFNPLVQYVRGLEEEPIPTTLATTTSTTDTPVTSADQTTIKPTVTAKSSKPKLKPKQKSCVSQPIVKDHSLRGGKKAGKFQIFKSVTDMPTCINKCCQQQKQCDVAYMEDGKCYGIQCFKKSACTAVDLRDNEVEPKFAYMDHFLEKVEEEEAEEEKSTDLDVSEESACLNTEIVKNKTLKGGLKAGKFHPVGKKDMKSCINVCCDRPDCDIAYLLNGHCYAIECSDVKLCQTTGEPATTKDSVQLAYMNKAGPGEKQRDYMVVYIIVGSLAFAATLGGLIWVVFAFTRKQRIKNSHQRLLDEEDDEPDEVLHKRTLRAPRHRQQRY</sequence>
<accession>A0ABM4BQH7</accession>
<evidence type="ECO:0000256" key="3">
    <source>
        <dbReference type="ARBA" id="ARBA00023136"/>
    </source>
</evidence>
<proteinExistence type="predicted"/>